<dbReference type="InterPro" id="IPR002557">
    <property type="entry name" value="Chitin-bd_dom"/>
</dbReference>
<evidence type="ECO:0000256" key="6">
    <source>
        <dbReference type="RuleBase" id="RU000489"/>
    </source>
</evidence>
<dbReference type="Gene3D" id="3.20.20.80">
    <property type="entry name" value="Glycosidases"/>
    <property type="match status" value="1"/>
</dbReference>
<feature type="coiled-coil region" evidence="7">
    <location>
        <begin position="30"/>
        <end position="99"/>
    </location>
</feature>
<dbReference type="InterPro" id="IPR001579">
    <property type="entry name" value="Glyco_hydro_18_chit_AS"/>
</dbReference>
<sequence>MEDMFESMEAKVKQFTYHLESLASVRDFDFDSAFKDLKEKLDELEKLEKEKKKIALDNENILRGIAKSDDVMESNQRNIQSLETDIQRLERKSREESKIASKIKNAIDSLGVRIEILSSEDDENALNRGSFVLKLSKVNPECMDKWYKIQFDITDNVSVVTKTEPVDLLDEADIATLKYSMNCDTEDKAVQAKVVCYYSAWANYRAKPFNYDIEDIPADLCTHVIYSFVGISNKTYEITYIDPEYDLTKKGFERFIALKEKNKDLKVMVAVGGWAEGGQKYSEMVAEAGRRQNFIKSVVQLMQKYKLDGFDLDWEYPGASDRQGRYTDKENFLKLVKELRIEFDKHNWLLTAAVPIAKFRLQEGYEVYELGLLLDHIHIMSYDLRGSWAGFADVHSPLFKRSFDEWGYEKLNVNDGLQLWMDLGAPKHKLIVGVPFYGRSFTLGSKDQNGLHSGIKKWEGGGGGAAGKYTNESGILAYYEASELFGQYFIARWFIGLFIAGWVGYEDEHSLKIKMDYIRERGFGGGMIWAIDLDDFVNACGGGKNPLLNLVYNEMKDVKVTVPDRSKLTTTAKPQPTWWTPWSPSSTLSTTISSTVSSTQGSSQTPNIVTDGSSSTTTTTTTTTTTIKPMDSENKKPTGEVRVACMDAKVDFVPHPNDCTQYYWCVHGEPVTLKCPPATMWDPRAKRCDWEYNVHRDNCNRLRYDQFV</sequence>
<feature type="compositionally biased region" description="Low complexity" evidence="8">
    <location>
        <begin position="613"/>
        <end position="625"/>
    </location>
</feature>
<dbReference type="InterPro" id="IPR036508">
    <property type="entry name" value="Chitin-bd_dom_sf"/>
</dbReference>
<dbReference type="PANTHER" id="PTHR11177">
    <property type="entry name" value="CHITINASE"/>
    <property type="match status" value="1"/>
</dbReference>
<dbReference type="GO" id="GO:0004568">
    <property type="term" value="F:chitinase activity"/>
    <property type="evidence" value="ECO:0007669"/>
    <property type="project" value="TreeGrafter"/>
</dbReference>
<dbReference type="InterPro" id="IPR011583">
    <property type="entry name" value="Chitinase_II/V-like_cat"/>
</dbReference>
<proteinExistence type="inferred from homology"/>
<dbReference type="Pfam" id="PF01607">
    <property type="entry name" value="CBM_14"/>
    <property type="match status" value="1"/>
</dbReference>
<dbReference type="SUPFAM" id="SSF51445">
    <property type="entry name" value="(Trans)glycosidases"/>
    <property type="match status" value="1"/>
</dbReference>
<dbReference type="SMART" id="SM00636">
    <property type="entry name" value="Glyco_18"/>
    <property type="match status" value="1"/>
</dbReference>
<comment type="similarity">
    <text evidence="1">Belongs to the glycosyl hydrolase 18 family. Chitinase class II subfamily.</text>
</comment>
<dbReference type="PROSITE" id="PS51910">
    <property type="entry name" value="GH18_2"/>
    <property type="match status" value="1"/>
</dbReference>
<dbReference type="PANTHER" id="PTHR11177:SF144">
    <property type="entry name" value="CHITINASE 5"/>
    <property type="match status" value="1"/>
</dbReference>
<evidence type="ECO:0000256" key="1">
    <source>
        <dbReference type="ARBA" id="ARBA00009121"/>
    </source>
</evidence>
<dbReference type="Pfam" id="PF00704">
    <property type="entry name" value="Glyco_hydro_18"/>
    <property type="match status" value="1"/>
</dbReference>
<feature type="region of interest" description="Disordered" evidence="8">
    <location>
        <begin position="593"/>
        <end position="625"/>
    </location>
</feature>
<dbReference type="InterPro" id="IPR050314">
    <property type="entry name" value="Glycosyl_Hydrlase_18"/>
</dbReference>
<name>A0A443SKK0_9ACAR</name>
<dbReference type="GO" id="GO:0005576">
    <property type="term" value="C:extracellular region"/>
    <property type="evidence" value="ECO:0007669"/>
    <property type="project" value="InterPro"/>
</dbReference>
<evidence type="ECO:0000313" key="12">
    <source>
        <dbReference type="Proteomes" id="UP000288716"/>
    </source>
</evidence>
<dbReference type="OrthoDB" id="73875at2759"/>
<dbReference type="Gene3D" id="2.170.140.10">
    <property type="entry name" value="Chitin binding domain"/>
    <property type="match status" value="1"/>
</dbReference>
<keyword evidence="4" id="KW-1015">Disulfide bond</keyword>
<dbReference type="GO" id="GO:0006032">
    <property type="term" value="P:chitin catabolic process"/>
    <property type="evidence" value="ECO:0007669"/>
    <property type="project" value="TreeGrafter"/>
</dbReference>
<keyword evidence="5 6" id="KW-0326">Glycosidase</keyword>
<evidence type="ECO:0000259" key="9">
    <source>
        <dbReference type="PROSITE" id="PS50940"/>
    </source>
</evidence>
<dbReference type="STRING" id="299467.A0A443SKK0"/>
<dbReference type="Gene3D" id="3.10.50.10">
    <property type="match status" value="1"/>
</dbReference>
<feature type="compositionally biased region" description="Low complexity" evidence="8">
    <location>
        <begin position="593"/>
        <end position="606"/>
    </location>
</feature>
<evidence type="ECO:0000256" key="5">
    <source>
        <dbReference type="ARBA" id="ARBA00023295"/>
    </source>
</evidence>
<dbReference type="PROSITE" id="PS50940">
    <property type="entry name" value="CHIT_BIND_II"/>
    <property type="match status" value="1"/>
</dbReference>
<dbReference type="VEuPathDB" id="VectorBase:LDEU004028"/>
<gene>
    <name evidence="11" type="ORF">B4U80_00783</name>
</gene>
<keyword evidence="12" id="KW-1185">Reference proteome</keyword>
<dbReference type="EMBL" id="NCKV01001627">
    <property type="protein sequence ID" value="RWS28013.1"/>
    <property type="molecule type" value="Genomic_DNA"/>
</dbReference>
<evidence type="ECO:0000256" key="8">
    <source>
        <dbReference type="SAM" id="MobiDB-lite"/>
    </source>
</evidence>
<evidence type="ECO:0000256" key="3">
    <source>
        <dbReference type="ARBA" id="ARBA00022801"/>
    </source>
</evidence>
<organism evidence="11 12">
    <name type="scientific">Leptotrombidium deliense</name>
    <dbReference type="NCBI Taxonomy" id="299467"/>
    <lineage>
        <taxon>Eukaryota</taxon>
        <taxon>Metazoa</taxon>
        <taxon>Ecdysozoa</taxon>
        <taxon>Arthropoda</taxon>
        <taxon>Chelicerata</taxon>
        <taxon>Arachnida</taxon>
        <taxon>Acari</taxon>
        <taxon>Acariformes</taxon>
        <taxon>Trombidiformes</taxon>
        <taxon>Prostigmata</taxon>
        <taxon>Anystina</taxon>
        <taxon>Parasitengona</taxon>
        <taxon>Trombiculoidea</taxon>
        <taxon>Trombiculidae</taxon>
        <taxon>Leptotrombidium</taxon>
    </lineage>
</organism>
<keyword evidence="7" id="KW-0175">Coiled coil</keyword>
<dbReference type="GO" id="GO:0005975">
    <property type="term" value="P:carbohydrate metabolic process"/>
    <property type="evidence" value="ECO:0007669"/>
    <property type="project" value="InterPro"/>
</dbReference>
<dbReference type="GO" id="GO:0008061">
    <property type="term" value="F:chitin binding"/>
    <property type="evidence" value="ECO:0007669"/>
    <property type="project" value="UniProtKB-KW"/>
</dbReference>
<reference evidence="11 12" key="1">
    <citation type="journal article" date="2018" name="Gigascience">
        <title>Genomes of trombidid mites reveal novel predicted allergens and laterally-transferred genes associated with secondary metabolism.</title>
        <authorList>
            <person name="Dong X."/>
            <person name="Chaisiri K."/>
            <person name="Xia D."/>
            <person name="Armstrong S.D."/>
            <person name="Fang Y."/>
            <person name="Donnelly M.J."/>
            <person name="Kadowaki T."/>
            <person name="McGarry J.W."/>
            <person name="Darby A.C."/>
            <person name="Makepeace B.L."/>
        </authorList>
    </citation>
    <scope>NUCLEOTIDE SEQUENCE [LARGE SCALE GENOMIC DNA]</scope>
    <source>
        <strain evidence="11">UoL-UT</strain>
    </source>
</reference>
<protein>
    <submittedName>
        <fullName evidence="11">Chitinase-like protein</fullName>
    </submittedName>
</protein>
<feature type="domain" description="GH18" evidence="10">
    <location>
        <begin position="192"/>
        <end position="558"/>
    </location>
</feature>
<dbReference type="Proteomes" id="UP000288716">
    <property type="component" value="Unassembled WGS sequence"/>
</dbReference>
<keyword evidence="3 6" id="KW-0378">Hydrolase</keyword>
<dbReference type="AlphaFoldDB" id="A0A443SKK0"/>
<comment type="caution">
    <text evidence="11">The sequence shown here is derived from an EMBL/GenBank/DDBJ whole genome shotgun (WGS) entry which is preliminary data.</text>
</comment>
<dbReference type="InterPro" id="IPR017853">
    <property type="entry name" value="GH"/>
</dbReference>
<keyword evidence="2" id="KW-0147">Chitin-binding</keyword>
<evidence type="ECO:0000259" key="10">
    <source>
        <dbReference type="PROSITE" id="PS51910"/>
    </source>
</evidence>
<dbReference type="InterPro" id="IPR029070">
    <property type="entry name" value="Chitinase_insertion_sf"/>
</dbReference>
<accession>A0A443SKK0</accession>
<dbReference type="FunFam" id="3.20.20.80:FF:000144">
    <property type="entry name" value="Chitinase"/>
    <property type="match status" value="1"/>
</dbReference>
<evidence type="ECO:0000256" key="4">
    <source>
        <dbReference type="ARBA" id="ARBA00023157"/>
    </source>
</evidence>
<dbReference type="SUPFAM" id="SSF54556">
    <property type="entry name" value="Chitinase insertion domain"/>
    <property type="match status" value="1"/>
</dbReference>
<evidence type="ECO:0000256" key="7">
    <source>
        <dbReference type="SAM" id="Coils"/>
    </source>
</evidence>
<feature type="domain" description="Chitin-binding type-2" evidence="9">
    <location>
        <begin position="642"/>
        <end position="701"/>
    </location>
</feature>
<dbReference type="InterPro" id="IPR001223">
    <property type="entry name" value="Glyco_hydro18_cat"/>
</dbReference>
<dbReference type="PROSITE" id="PS01095">
    <property type="entry name" value="GH18_1"/>
    <property type="match status" value="1"/>
</dbReference>
<evidence type="ECO:0000256" key="2">
    <source>
        <dbReference type="ARBA" id="ARBA00022669"/>
    </source>
</evidence>
<dbReference type="SMART" id="SM00494">
    <property type="entry name" value="ChtBD2"/>
    <property type="match status" value="1"/>
</dbReference>
<evidence type="ECO:0000313" key="11">
    <source>
        <dbReference type="EMBL" id="RWS28013.1"/>
    </source>
</evidence>
<dbReference type="SUPFAM" id="SSF57625">
    <property type="entry name" value="Invertebrate chitin-binding proteins"/>
    <property type="match status" value="1"/>
</dbReference>